<evidence type="ECO:0000256" key="1">
    <source>
        <dbReference type="SAM" id="SignalP"/>
    </source>
</evidence>
<reference evidence="2" key="1">
    <citation type="submission" date="2020-06" db="EMBL/GenBank/DDBJ databases">
        <authorList>
            <consortium name="Plant Systems Biology data submission"/>
        </authorList>
    </citation>
    <scope>NUCLEOTIDE SEQUENCE</scope>
    <source>
        <strain evidence="2">D6</strain>
    </source>
</reference>
<name>A0A9N8ENJ2_9STRA</name>
<evidence type="ECO:0000313" key="2">
    <source>
        <dbReference type="EMBL" id="CAB9522586.1"/>
    </source>
</evidence>
<dbReference type="Proteomes" id="UP001153069">
    <property type="component" value="Unassembled WGS sequence"/>
</dbReference>
<keyword evidence="3" id="KW-1185">Reference proteome</keyword>
<dbReference type="AlphaFoldDB" id="A0A9N8ENJ2"/>
<accession>A0A9N8ENJ2</accession>
<organism evidence="2 3">
    <name type="scientific">Seminavis robusta</name>
    <dbReference type="NCBI Taxonomy" id="568900"/>
    <lineage>
        <taxon>Eukaryota</taxon>
        <taxon>Sar</taxon>
        <taxon>Stramenopiles</taxon>
        <taxon>Ochrophyta</taxon>
        <taxon>Bacillariophyta</taxon>
        <taxon>Bacillariophyceae</taxon>
        <taxon>Bacillariophycidae</taxon>
        <taxon>Naviculales</taxon>
        <taxon>Naviculaceae</taxon>
        <taxon>Seminavis</taxon>
    </lineage>
</organism>
<proteinExistence type="predicted"/>
<gene>
    <name evidence="2" type="ORF">SEMRO_1320_G262420.1</name>
</gene>
<evidence type="ECO:0000313" key="3">
    <source>
        <dbReference type="Proteomes" id="UP001153069"/>
    </source>
</evidence>
<sequence>MRLIYTPILLLCPILGAHARVGSTRFLQNATAAPSDATAAPSSSEPLCTPGFSCWENEAGLLWAKYDGEAGGMDCNEVCFTAFSGNPMFHTCKEGVPAPNTVNGLSSVATGLGFDCTGNPNKPNQCWGGMSPPTLNGTILVSASDQTSKNCYTPTEGTISCNQVVDGANCYGELFSSVCPCMAEELSTITESKKWRLYTHGDWPKTQENNGWQWDLDSIFFYSSPDCNGTALYTSDGTTITDSGNAGSEFWGAERAFGQTGGKWGGRWDNNVDKNLWIAIEFPMPVTVGCIQFNQFDNYATYIAVEAVAAGSTTWESVTFVTDGQNNRNTIQI</sequence>
<feature type="signal peptide" evidence="1">
    <location>
        <begin position="1"/>
        <end position="19"/>
    </location>
</feature>
<feature type="chain" id="PRO_5040292416" evidence="1">
    <location>
        <begin position="20"/>
        <end position="333"/>
    </location>
</feature>
<dbReference type="EMBL" id="CAICTM010001318">
    <property type="protein sequence ID" value="CAB9522586.1"/>
    <property type="molecule type" value="Genomic_DNA"/>
</dbReference>
<keyword evidence="1" id="KW-0732">Signal</keyword>
<protein>
    <submittedName>
        <fullName evidence="2">Uncharacterized protein</fullName>
    </submittedName>
</protein>
<comment type="caution">
    <text evidence="2">The sequence shown here is derived from an EMBL/GenBank/DDBJ whole genome shotgun (WGS) entry which is preliminary data.</text>
</comment>